<accession>A0A1I3AW73</accession>
<feature type="transmembrane region" description="Helical" evidence="1">
    <location>
        <begin position="161"/>
        <end position="183"/>
    </location>
</feature>
<name>A0A1I3AW73_9RHOB</name>
<protein>
    <recommendedName>
        <fullName evidence="4">Component of SufBCD complex</fullName>
    </recommendedName>
</protein>
<sequence length="188" mass="19827">MPGAEAILALLDSRSFGSIWFWVILTLAWTMAGRRSLGVPSDVIAAAGRGGAGAEDDPAALTLLDWLSLTLPRWQLGPREGAVLLGIGAFLVSTLAVLGFGYGLEMAQALVLLILPFAGLFALDLRLARRLGAVLARAEIGQPVNEAGAEAARLLRHHRRVGLAISVLSVAVTAFYGAAWMLAHPYGF</sequence>
<reference evidence="2 3" key="1">
    <citation type="submission" date="2016-10" db="EMBL/GenBank/DDBJ databases">
        <authorList>
            <person name="de Groot N.N."/>
        </authorList>
    </citation>
    <scope>NUCLEOTIDE SEQUENCE [LARGE SCALE GENOMIC DNA]</scope>
    <source>
        <strain evidence="2 3">DSM 8537</strain>
    </source>
</reference>
<dbReference type="OrthoDB" id="7847071at2"/>
<keyword evidence="1" id="KW-0472">Membrane</keyword>
<evidence type="ECO:0000313" key="3">
    <source>
        <dbReference type="Proteomes" id="UP000183635"/>
    </source>
</evidence>
<feature type="transmembrane region" description="Helical" evidence="1">
    <location>
        <begin position="82"/>
        <end position="103"/>
    </location>
</feature>
<keyword evidence="1" id="KW-0812">Transmembrane</keyword>
<dbReference type="AlphaFoldDB" id="A0A1I3AW73"/>
<keyword evidence="3" id="KW-1185">Reference proteome</keyword>
<feature type="transmembrane region" description="Helical" evidence="1">
    <location>
        <begin position="109"/>
        <end position="127"/>
    </location>
</feature>
<feature type="transmembrane region" description="Helical" evidence="1">
    <location>
        <begin position="6"/>
        <end position="29"/>
    </location>
</feature>
<keyword evidence="1" id="KW-1133">Transmembrane helix</keyword>
<gene>
    <name evidence="2" type="ORF">SAMN04488021_11738</name>
</gene>
<evidence type="ECO:0008006" key="4">
    <source>
        <dbReference type="Google" id="ProtNLM"/>
    </source>
</evidence>
<organism evidence="2 3">
    <name type="scientific">Paracoccus aminovorans</name>
    <dbReference type="NCBI Taxonomy" id="34004"/>
    <lineage>
        <taxon>Bacteria</taxon>
        <taxon>Pseudomonadati</taxon>
        <taxon>Pseudomonadota</taxon>
        <taxon>Alphaproteobacteria</taxon>
        <taxon>Rhodobacterales</taxon>
        <taxon>Paracoccaceae</taxon>
        <taxon>Paracoccus</taxon>
    </lineage>
</organism>
<evidence type="ECO:0000256" key="1">
    <source>
        <dbReference type="SAM" id="Phobius"/>
    </source>
</evidence>
<dbReference type="RefSeq" id="WP_074968078.1">
    <property type="nucleotide sequence ID" value="NZ_LN832559.1"/>
</dbReference>
<proteinExistence type="predicted"/>
<dbReference type="EMBL" id="FOPU01000017">
    <property type="protein sequence ID" value="SFH54026.1"/>
    <property type="molecule type" value="Genomic_DNA"/>
</dbReference>
<dbReference type="Proteomes" id="UP000183635">
    <property type="component" value="Unassembled WGS sequence"/>
</dbReference>
<dbReference type="STRING" id="34004.SAMN04488021_11738"/>
<evidence type="ECO:0000313" key="2">
    <source>
        <dbReference type="EMBL" id="SFH54026.1"/>
    </source>
</evidence>